<protein>
    <submittedName>
        <fullName evidence="9">Competence protein</fullName>
    </submittedName>
</protein>
<dbReference type="PATRIC" id="fig|540747.5.peg.5708"/>
<dbReference type="InterPro" id="IPR025405">
    <property type="entry name" value="DUF4131"/>
</dbReference>
<dbReference type="OrthoDB" id="9790149at2"/>
<feature type="transmembrane region" description="Helical" evidence="6">
    <location>
        <begin position="459"/>
        <end position="478"/>
    </location>
</feature>
<dbReference type="InterPro" id="IPR052159">
    <property type="entry name" value="Competence_DNA_uptake"/>
</dbReference>
<feature type="transmembrane region" description="Helical" evidence="6">
    <location>
        <begin position="259"/>
        <end position="284"/>
    </location>
</feature>
<evidence type="ECO:0000256" key="4">
    <source>
        <dbReference type="ARBA" id="ARBA00022989"/>
    </source>
</evidence>
<dbReference type="NCBIfam" id="TIGR00360">
    <property type="entry name" value="ComEC_N-term"/>
    <property type="match status" value="1"/>
</dbReference>
<feature type="transmembrane region" description="Helical" evidence="6">
    <location>
        <begin position="16"/>
        <end position="34"/>
    </location>
</feature>
<dbReference type="RefSeq" id="WP_057816641.1">
    <property type="nucleotide sequence ID" value="NZ_CP031598.1"/>
</dbReference>
<feature type="domain" description="DUF4131" evidence="8">
    <location>
        <begin position="45"/>
        <end position="197"/>
    </location>
</feature>
<evidence type="ECO:0000259" key="8">
    <source>
        <dbReference type="Pfam" id="PF13567"/>
    </source>
</evidence>
<dbReference type="Pfam" id="PF03772">
    <property type="entry name" value="Competence"/>
    <property type="match status" value="1"/>
</dbReference>
<keyword evidence="2" id="KW-1003">Cell membrane</keyword>
<dbReference type="AlphaFoldDB" id="A0A0T5P8L7"/>
<comment type="subcellular location">
    <subcellularLocation>
        <location evidence="1">Cell membrane</location>
        <topology evidence="1">Multi-pass membrane protein</topology>
    </subcellularLocation>
</comment>
<accession>A0A0T5P8L7</accession>
<evidence type="ECO:0000259" key="7">
    <source>
        <dbReference type="Pfam" id="PF03772"/>
    </source>
</evidence>
<feature type="domain" description="ComEC/Rec2-related protein" evidence="7">
    <location>
        <begin position="236"/>
        <end position="511"/>
    </location>
</feature>
<evidence type="ECO:0000256" key="1">
    <source>
        <dbReference type="ARBA" id="ARBA00004651"/>
    </source>
</evidence>
<dbReference type="STRING" id="540747.SAMN04488031_101880"/>
<evidence type="ECO:0000313" key="10">
    <source>
        <dbReference type="Proteomes" id="UP000051401"/>
    </source>
</evidence>
<keyword evidence="10" id="KW-1185">Reference proteome</keyword>
<dbReference type="PANTHER" id="PTHR30619:SF1">
    <property type="entry name" value="RECOMBINATION PROTEIN 2"/>
    <property type="match status" value="1"/>
</dbReference>
<feature type="transmembrane region" description="Helical" evidence="6">
    <location>
        <begin position="394"/>
        <end position="419"/>
    </location>
</feature>
<evidence type="ECO:0000256" key="6">
    <source>
        <dbReference type="SAM" id="Phobius"/>
    </source>
</evidence>
<evidence type="ECO:0000256" key="2">
    <source>
        <dbReference type="ARBA" id="ARBA00022475"/>
    </source>
</evidence>
<dbReference type="EMBL" id="LAXI01000007">
    <property type="protein sequence ID" value="KRS17472.1"/>
    <property type="molecule type" value="Genomic_DNA"/>
</dbReference>
<feature type="transmembrane region" description="Helical" evidence="6">
    <location>
        <begin position="70"/>
        <end position="89"/>
    </location>
</feature>
<feature type="transmembrane region" description="Helical" evidence="6">
    <location>
        <begin position="490"/>
        <end position="508"/>
    </location>
</feature>
<dbReference type="InterPro" id="IPR004477">
    <property type="entry name" value="ComEC_N"/>
</dbReference>
<feature type="transmembrane region" description="Helical" evidence="6">
    <location>
        <begin position="363"/>
        <end position="382"/>
    </location>
</feature>
<dbReference type="Pfam" id="PF13567">
    <property type="entry name" value="DUF4131"/>
    <property type="match status" value="1"/>
</dbReference>
<gene>
    <name evidence="9" type="ORF">XM52_13360</name>
</gene>
<keyword evidence="3 6" id="KW-0812">Transmembrane</keyword>
<feature type="transmembrane region" description="Helical" evidence="6">
    <location>
        <begin position="296"/>
        <end position="319"/>
    </location>
</feature>
<keyword evidence="5 6" id="KW-0472">Membrane</keyword>
<proteinExistence type="predicted"/>
<dbReference type="GO" id="GO:0005886">
    <property type="term" value="C:plasma membrane"/>
    <property type="evidence" value="ECO:0007669"/>
    <property type="project" value="UniProtKB-SubCell"/>
</dbReference>
<organism evidence="9 10">
    <name type="scientific">Roseovarius indicus</name>
    <dbReference type="NCBI Taxonomy" id="540747"/>
    <lineage>
        <taxon>Bacteria</taxon>
        <taxon>Pseudomonadati</taxon>
        <taxon>Pseudomonadota</taxon>
        <taxon>Alphaproteobacteria</taxon>
        <taxon>Rhodobacterales</taxon>
        <taxon>Roseobacteraceae</taxon>
        <taxon>Roseovarius</taxon>
    </lineage>
</organism>
<comment type="caution">
    <text evidence="9">The sequence shown here is derived from an EMBL/GenBank/DDBJ whole genome shotgun (WGS) entry which is preliminary data.</text>
</comment>
<sequence>MELVHSAVSAWLAQRGHLFCWTPVALAAGIGLYFASKVEPTTSHYLWIGGLGVLCIALALRAGAVVSPAFWAVALVCLGICIAGARAHLVKAPVLTWRYYGPVEGRVTGIDRSGSDALRLTLDRVVLARVAPERTPARVRVSLHGAQGWLTPGPGMRVILTGHLSPPSGPVEPAGFDFQRHAWFEGLGAVGYTRTPVLLLEPAGGGQWLFKARMWLSQRVQATLPGETGAFAAAIMTGDRSGIGQDTLEALRISNLAHLLAISGLHLGLLAGVVFGAVRLAFAAVPYLGLRLPGKKIAACVAVLAAAGYYALSGGNIATERAFIMVAVMLCAVMADRRALSLRAVALAALIVLVLRPEAMLGPGFQMSFAATTALVAVFGWFRDREISLGPRWLRPAVAVAVSSLVAGLATAPFAAAHFNQIAHFGLPANLLSVPLMGVLVMPAALVAVCILPFGLEGLALWVMGQGLAWILGVAHWISALEGARGTVAGPGPAVLPLIALGALLLILWQGRLRVAGLLPVAAGFLLWWQAERPDVLISDSGTLVGVMTEEGRALSKPRGAGFVADIWLENDGDAAVQEAAHARWPDVADTGWPVFAMSGKRAAEALTTCRPEDWVVLTAAPVSDLPCHVFTPETLRETGAVALFREDGKIRQVTARQVTGARLWNTQ</sequence>
<keyword evidence="4 6" id="KW-1133">Transmembrane helix</keyword>
<evidence type="ECO:0000256" key="5">
    <source>
        <dbReference type="ARBA" id="ARBA00023136"/>
    </source>
</evidence>
<feature type="transmembrane region" description="Helical" evidence="6">
    <location>
        <begin position="431"/>
        <end position="452"/>
    </location>
</feature>
<name>A0A0T5P8L7_9RHOB</name>
<feature type="transmembrane region" description="Helical" evidence="6">
    <location>
        <begin position="340"/>
        <end position="357"/>
    </location>
</feature>
<evidence type="ECO:0000313" key="9">
    <source>
        <dbReference type="EMBL" id="KRS17472.1"/>
    </source>
</evidence>
<feature type="transmembrane region" description="Helical" evidence="6">
    <location>
        <begin position="46"/>
        <end position="64"/>
    </location>
</feature>
<dbReference type="Proteomes" id="UP000051401">
    <property type="component" value="Unassembled WGS sequence"/>
</dbReference>
<dbReference type="PANTHER" id="PTHR30619">
    <property type="entry name" value="DNA INTERNALIZATION/COMPETENCE PROTEIN COMEC/REC2"/>
    <property type="match status" value="1"/>
</dbReference>
<evidence type="ECO:0000256" key="3">
    <source>
        <dbReference type="ARBA" id="ARBA00022692"/>
    </source>
</evidence>
<reference evidence="9 10" key="1">
    <citation type="submission" date="2015-04" db="EMBL/GenBank/DDBJ databases">
        <title>The draft genome sequence of Roseovarius indicus B108T.</title>
        <authorList>
            <person name="Li G."/>
            <person name="Lai Q."/>
            <person name="Shao Z."/>
            <person name="Yan P."/>
        </authorList>
    </citation>
    <scope>NUCLEOTIDE SEQUENCE [LARGE SCALE GENOMIC DNA]</scope>
    <source>
        <strain evidence="9 10">B108</strain>
    </source>
</reference>